<dbReference type="InterPro" id="IPR050237">
    <property type="entry name" value="ATP-dep_AMP-bd_enzyme"/>
</dbReference>
<dbReference type="Gene3D" id="3.40.50.12780">
    <property type="entry name" value="N-terminal domain of ligase-like"/>
    <property type="match status" value="1"/>
</dbReference>
<dbReference type="PANTHER" id="PTHR43767">
    <property type="entry name" value="LONG-CHAIN-FATTY-ACID--COA LIGASE"/>
    <property type="match status" value="1"/>
</dbReference>
<dbReference type="InterPro" id="IPR000873">
    <property type="entry name" value="AMP-dep_synth/lig_dom"/>
</dbReference>
<dbReference type="EMBL" id="NSLI01000002">
    <property type="protein sequence ID" value="PAX08863.1"/>
    <property type="molecule type" value="Genomic_DNA"/>
</dbReference>
<evidence type="ECO:0000259" key="1">
    <source>
        <dbReference type="Pfam" id="PF00501"/>
    </source>
</evidence>
<feature type="domain" description="AMP-dependent synthetase/ligase" evidence="1">
    <location>
        <begin position="5"/>
        <end position="387"/>
    </location>
</feature>
<evidence type="ECO:0000313" key="4">
    <source>
        <dbReference type="Proteomes" id="UP000218151"/>
    </source>
</evidence>
<feature type="domain" description="AMP-binding enzyme C-terminal" evidence="2">
    <location>
        <begin position="438"/>
        <end position="512"/>
    </location>
</feature>
<dbReference type="InterPro" id="IPR025110">
    <property type="entry name" value="AMP-bd_C"/>
</dbReference>
<evidence type="ECO:0000313" key="3">
    <source>
        <dbReference type="EMBL" id="PAX08863.1"/>
    </source>
</evidence>
<organism evidence="3 4">
    <name type="scientific">Sphingomonas lenta</name>
    <dbReference type="NCBI Taxonomy" id="1141887"/>
    <lineage>
        <taxon>Bacteria</taxon>
        <taxon>Pseudomonadati</taxon>
        <taxon>Pseudomonadota</taxon>
        <taxon>Alphaproteobacteria</taxon>
        <taxon>Sphingomonadales</taxon>
        <taxon>Sphingomonadaceae</taxon>
        <taxon>Sphingomonas</taxon>
    </lineage>
</organism>
<dbReference type="Pfam" id="PF13193">
    <property type="entry name" value="AMP-binding_C"/>
    <property type="match status" value="1"/>
</dbReference>
<dbReference type="Gene3D" id="3.30.300.30">
    <property type="match status" value="1"/>
</dbReference>
<dbReference type="Proteomes" id="UP000218151">
    <property type="component" value="Unassembled WGS sequence"/>
</dbReference>
<accession>A0A2A2SI12</accession>
<dbReference type="PANTHER" id="PTHR43767:SF1">
    <property type="entry name" value="NONRIBOSOMAL PEPTIDE SYNTHASE PES1 (EUROFUNG)-RELATED"/>
    <property type="match status" value="1"/>
</dbReference>
<dbReference type="CDD" id="cd05936">
    <property type="entry name" value="FC-FACS_FadD_like"/>
    <property type="match status" value="1"/>
</dbReference>
<proteinExistence type="predicted"/>
<protein>
    <submittedName>
        <fullName evidence="3">Dicarboxylate--CoA ligase PimA</fullName>
    </submittedName>
</protein>
<keyword evidence="4" id="KW-1185">Reference proteome</keyword>
<dbReference type="SUPFAM" id="SSF56801">
    <property type="entry name" value="Acetyl-CoA synthetase-like"/>
    <property type="match status" value="1"/>
</dbReference>
<dbReference type="InterPro" id="IPR020845">
    <property type="entry name" value="AMP-binding_CS"/>
</dbReference>
<sequence length="535" mass="57694">MLDLTVTRHGALPAIDFMGRITTWRELSELADSAAASLQLLGVTPGTRVALCLPNTPHYPVLYLATLRVGGVVVNANPLYSERELEHLIADSGAEVVATCDIPDVHARVTAVAARLSLRHVITCPVADALPWPKRFAYKLLKRGDIAPLDEDAFTFDRLVSGPRRPKPVSVRSDALAVLQYTGGTTGTPKAAMLSHANLVANADAMVAHMGEARGAPCVVMGVLPLFHVFALTTVLNFALRTGAKMVLLPRFELGQLIATLDRTRPDYLPVVPTILHAVARAAEKRPIDLSYVGACISGGAPLAPETRRAFQNATGARVVEGYGLSEASPIVACQPLGGDAPDGSVGRPFPGTDVEIRDPDAPDRLLMVGEVGEICVRGPQVICGYWNRPDETDAIFVDGALRTGDLGRIDERGNLFIVDRLKNMILCGGYNVYPRVIEEALTEHPAVAEVVVIGVPDEYRGEAPKAFVVLKEATAATPAELRAFLADRLSRIELPREIELRESLPKTLIGKPSRKELVEEERAKRLRPVAGESR</sequence>
<dbReference type="InterPro" id="IPR042099">
    <property type="entry name" value="ANL_N_sf"/>
</dbReference>
<comment type="caution">
    <text evidence="3">The sequence shown here is derived from an EMBL/GenBank/DDBJ whole genome shotgun (WGS) entry which is preliminary data.</text>
</comment>
<name>A0A2A2SI12_9SPHN</name>
<dbReference type="AlphaFoldDB" id="A0A2A2SI12"/>
<reference evidence="4" key="1">
    <citation type="submission" date="2017-09" db="EMBL/GenBank/DDBJ databases">
        <authorList>
            <person name="Feng G."/>
            <person name="Zhu H."/>
        </authorList>
    </citation>
    <scope>NUCLEOTIDE SEQUENCE [LARGE SCALE GENOMIC DNA]</scope>
    <source>
        <strain evidence="4">1PNM-20</strain>
    </source>
</reference>
<dbReference type="PROSITE" id="PS00455">
    <property type="entry name" value="AMP_BINDING"/>
    <property type="match status" value="1"/>
</dbReference>
<keyword evidence="3" id="KW-0436">Ligase</keyword>
<dbReference type="InterPro" id="IPR045851">
    <property type="entry name" value="AMP-bd_C_sf"/>
</dbReference>
<gene>
    <name evidence="3" type="ORF">CKY28_05780</name>
</gene>
<dbReference type="GO" id="GO:0016878">
    <property type="term" value="F:acid-thiol ligase activity"/>
    <property type="evidence" value="ECO:0007669"/>
    <property type="project" value="UniProtKB-ARBA"/>
</dbReference>
<evidence type="ECO:0000259" key="2">
    <source>
        <dbReference type="Pfam" id="PF13193"/>
    </source>
</evidence>
<dbReference type="Pfam" id="PF00501">
    <property type="entry name" value="AMP-binding"/>
    <property type="match status" value="1"/>
</dbReference>
<dbReference type="OrthoDB" id="9803968at2"/>